<dbReference type="Proteomes" id="UP000316639">
    <property type="component" value="Unassembled WGS sequence"/>
</dbReference>
<gene>
    <name evidence="1" type="ORF">FKR81_25515</name>
</gene>
<dbReference type="OrthoDB" id="3687578at2"/>
<accession>A0A563ENX0</accession>
<comment type="caution">
    <text evidence="1">The sequence shown here is derived from an EMBL/GenBank/DDBJ whole genome shotgun (WGS) entry which is preliminary data.</text>
</comment>
<name>A0A563ENX0_9PSEU</name>
<keyword evidence="2" id="KW-1185">Reference proteome</keyword>
<protein>
    <submittedName>
        <fullName evidence="1">Uncharacterized protein</fullName>
    </submittedName>
</protein>
<dbReference type="EMBL" id="VOBR01000017">
    <property type="protein sequence ID" value="TWP49039.1"/>
    <property type="molecule type" value="Genomic_DNA"/>
</dbReference>
<evidence type="ECO:0000313" key="1">
    <source>
        <dbReference type="EMBL" id="TWP49039.1"/>
    </source>
</evidence>
<organism evidence="1 2">
    <name type="scientific">Lentzea tibetensis</name>
    <dbReference type="NCBI Taxonomy" id="2591470"/>
    <lineage>
        <taxon>Bacteria</taxon>
        <taxon>Bacillati</taxon>
        <taxon>Actinomycetota</taxon>
        <taxon>Actinomycetes</taxon>
        <taxon>Pseudonocardiales</taxon>
        <taxon>Pseudonocardiaceae</taxon>
        <taxon>Lentzea</taxon>
    </lineage>
</organism>
<dbReference type="AlphaFoldDB" id="A0A563ENX0"/>
<evidence type="ECO:0000313" key="2">
    <source>
        <dbReference type="Proteomes" id="UP000316639"/>
    </source>
</evidence>
<proteinExistence type="predicted"/>
<reference evidence="1 2" key="1">
    <citation type="submission" date="2019-07" db="EMBL/GenBank/DDBJ databases">
        <title>Lentzea xizangensis sp. nov., isolated from Qinghai-Tibetan Plateau Soils.</title>
        <authorList>
            <person name="Huang J."/>
        </authorList>
    </citation>
    <scope>NUCLEOTIDE SEQUENCE [LARGE SCALE GENOMIC DNA]</scope>
    <source>
        <strain evidence="1 2">FXJ1.1311</strain>
    </source>
</reference>
<dbReference type="RefSeq" id="WP_146355191.1">
    <property type="nucleotide sequence ID" value="NZ_VOBR01000017.1"/>
</dbReference>
<sequence length="205" mass="23423">MSINVWLDRSDQLVAGAEIFRSHRKFQWWDYTPSHNQLLLRCDGGSVWTRVDVHFKAVSVMKLQSNYNGLHIRCATPSERDRIQSETPGITYFDPESSEFDLGCRYFILDDGSGGIDYVVAQAIGWHEYHDRGQPGCVTTQAAPMPAEDRIRYRHIYVVLGLAFGPEPHVYGTFLTRGEAEHTRKLLADRYPDGTFTIDETPVRV</sequence>